<dbReference type="Gene3D" id="3.40.50.10360">
    <property type="entry name" value="Hypothetical protein TT1679"/>
    <property type="match status" value="1"/>
</dbReference>
<dbReference type="EMBL" id="CP104067">
    <property type="protein sequence ID" value="WAH41847.1"/>
    <property type="molecule type" value="Genomic_DNA"/>
</dbReference>
<dbReference type="RefSeq" id="WP_268005746.1">
    <property type="nucleotide sequence ID" value="NZ_BSUT01000001.1"/>
</dbReference>
<reference evidence="3" key="1">
    <citation type="submission" date="2022-08" db="EMBL/GenBank/DDBJ databases">
        <title>Alicyclobacillus fastidiosus DSM 17978, complete genome.</title>
        <authorList>
            <person name="Wang Q."/>
            <person name="Cai R."/>
            <person name="Wang Z."/>
        </authorList>
    </citation>
    <scope>NUCLEOTIDE SEQUENCE</scope>
    <source>
        <strain evidence="3">DSM 17978</strain>
    </source>
</reference>
<evidence type="ECO:0000256" key="1">
    <source>
        <dbReference type="HAMAP-Rule" id="MF_00800"/>
    </source>
</evidence>
<evidence type="ECO:0000313" key="3">
    <source>
        <dbReference type="EMBL" id="WAH41847.1"/>
    </source>
</evidence>
<dbReference type="Pfam" id="PF04260">
    <property type="entry name" value="DUF436"/>
    <property type="match status" value="1"/>
</dbReference>
<dbReference type="SUPFAM" id="SSF110710">
    <property type="entry name" value="TTHA0583/YokD-like"/>
    <property type="match status" value="1"/>
</dbReference>
<feature type="region of interest" description="Disordered" evidence="2">
    <location>
        <begin position="1"/>
        <end position="33"/>
    </location>
</feature>
<keyword evidence="4" id="KW-1185">Reference proteome</keyword>
<protein>
    <recommendedName>
        <fullName evidence="1">UPF0340 protein NZD89_27215</fullName>
    </recommendedName>
</protein>
<evidence type="ECO:0000256" key="2">
    <source>
        <dbReference type="SAM" id="MobiDB-lite"/>
    </source>
</evidence>
<dbReference type="InterPro" id="IPR028345">
    <property type="entry name" value="Antibiotic_NAT-like"/>
</dbReference>
<dbReference type="HAMAP" id="MF_00800">
    <property type="entry name" value="UPF0340"/>
    <property type="match status" value="1"/>
</dbReference>
<proteinExistence type="inferred from homology"/>
<evidence type="ECO:0000313" key="4">
    <source>
        <dbReference type="Proteomes" id="UP001164761"/>
    </source>
</evidence>
<dbReference type="Proteomes" id="UP001164761">
    <property type="component" value="Chromosome"/>
</dbReference>
<organism evidence="3 4">
    <name type="scientific">Alicyclobacillus fastidiosus</name>
    <dbReference type="NCBI Taxonomy" id="392011"/>
    <lineage>
        <taxon>Bacteria</taxon>
        <taxon>Bacillati</taxon>
        <taxon>Bacillota</taxon>
        <taxon>Bacilli</taxon>
        <taxon>Bacillales</taxon>
        <taxon>Alicyclobacillaceae</taxon>
        <taxon>Alicyclobacillus</taxon>
    </lineage>
</organism>
<sequence>MSDTTCDEPLERGALLGSNGAAGHPADGEAGLSSADPELAAHLRELLDDLQAAASLQPGQLVVVGASSSEVIGQRIGTATSRAVGEVIVDTILDWARGLCVEVAFQCCEHLNRSLVVERSSAMARSLQEVFAIPVPGAGGAVASVAYFRMKDACLVAEVRADAGIDIGDTLIGMHLKRVAVPVRGRYQALGAAHVTMARTRPPLVGGTRAVYDVAEAKRRIQGSAR</sequence>
<comment type="similarity">
    <text evidence="1">Belongs to the UPF0340 family.</text>
</comment>
<dbReference type="NCBIfam" id="TIGR01440">
    <property type="entry name" value="TIGR01440 family protein"/>
    <property type="match status" value="1"/>
</dbReference>
<name>A0ABY6ZG83_9BACL</name>
<dbReference type="InterPro" id="IPR006340">
    <property type="entry name" value="DUF436"/>
</dbReference>
<gene>
    <name evidence="3" type="ORF">NZD89_27215</name>
</gene>
<accession>A0ABY6ZG83</accession>